<dbReference type="InParanoid" id="Q89C04"/>
<organism evidence="3 4">
    <name type="scientific">Bradyrhizobium diazoefficiens (strain JCM 10833 / BCRC 13528 / IAM 13628 / NBRC 14792 / USDA 110)</name>
    <dbReference type="NCBI Taxonomy" id="224911"/>
    <lineage>
        <taxon>Bacteria</taxon>
        <taxon>Pseudomonadati</taxon>
        <taxon>Pseudomonadota</taxon>
        <taxon>Alphaproteobacteria</taxon>
        <taxon>Hyphomicrobiales</taxon>
        <taxon>Nitrobacteraceae</taxon>
        <taxon>Bradyrhizobium</taxon>
    </lineage>
</organism>
<evidence type="ECO:0000313" key="3">
    <source>
        <dbReference type="EMBL" id="BAC53259.1"/>
    </source>
</evidence>
<keyword evidence="4" id="KW-1185">Reference proteome</keyword>
<dbReference type="KEGG" id="bja:bll7994"/>
<keyword evidence="2" id="KW-0472">Membrane</keyword>
<dbReference type="AlphaFoldDB" id="Q89C04"/>
<sequence>MARRVMRRAQGRSRRRASLRCERLQNHKEFQLCRSSWLGSGWRGRPVLICEPGPVSAGQHRLFEQISTALIPIEVSSIRRRSGGRLTAGRPSRPAETEKPAAAVLPPRERARSLLLFVAHVVRRRSGAARVVMATGRAVLRNADRLLLAHVVGDLGLRTTAVMMAVLFLVGGLRHRRHRQQGNDADRSQELLRDHVRSPGLWTRHHEAQPGFPL</sequence>
<dbReference type="EMBL" id="BA000040">
    <property type="protein sequence ID" value="BAC53259.1"/>
    <property type="molecule type" value="Genomic_DNA"/>
</dbReference>
<evidence type="ECO:0000313" key="4">
    <source>
        <dbReference type="Proteomes" id="UP000002526"/>
    </source>
</evidence>
<evidence type="ECO:0000256" key="1">
    <source>
        <dbReference type="SAM" id="MobiDB-lite"/>
    </source>
</evidence>
<gene>
    <name evidence="3" type="ordered locus">bll7994</name>
</gene>
<keyword evidence="2" id="KW-0812">Transmembrane</keyword>
<name>Q89C04_BRADU</name>
<feature type="transmembrane region" description="Helical" evidence="2">
    <location>
        <begin position="155"/>
        <end position="173"/>
    </location>
</feature>
<proteinExistence type="predicted"/>
<accession>Q89C04</accession>
<keyword evidence="2" id="KW-1133">Transmembrane helix</keyword>
<dbReference type="Proteomes" id="UP000002526">
    <property type="component" value="Chromosome"/>
</dbReference>
<feature type="region of interest" description="Disordered" evidence="1">
    <location>
        <begin position="82"/>
        <end position="101"/>
    </location>
</feature>
<evidence type="ECO:0000256" key="2">
    <source>
        <dbReference type="SAM" id="Phobius"/>
    </source>
</evidence>
<protein>
    <submittedName>
        <fullName evidence="3">Bll7994 protein</fullName>
    </submittedName>
</protein>
<dbReference type="HOGENOM" id="CLU_1286729_0_0_5"/>
<dbReference type="EnsemblBacteria" id="BAC53259">
    <property type="protein sequence ID" value="BAC53259"/>
    <property type="gene ID" value="BAC53259"/>
</dbReference>
<reference evidence="4" key="1">
    <citation type="journal article" date="2002" name="DNA Res.">
        <title>Complete genomic sequence of nitrogen-fixing symbiotic bacterium Bradyrhizobium japonicum USDA110.</title>
        <authorList>
            <person name="Kaneko T."/>
            <person name="Nakamura Y."/>
            <person name="Sato S."/>
            <person name="Minamisawa K."/>
            <person name="Uchiumi T."/>
            <person name="Sasamoto S."/>
            <person name="Watanabe A."/>
            <person name="Idesawa K."/>
            <person name="Iriguchi M."/>
            <person name="Kawashima K."/>
            <person name="Kohara M."/>
            <person name="Matsumoto M."/>
            <person name="Shimpo S."/>
            <person name="Tsuruoka H."/>
            <person name="Wada T."/>
            <person name="Yamada M."/>
            <person name="Tabata S."/>
        </authorList>
    </citation>
    <scope>NUCLEOTIDE SEQUENCE [LARGE SCALE GENOMIC DNA]</scope>
    <source>
        <strain evidence="4">JCM 10833 / BCRC 13528 / IAM 13628 / NBRC 14792 / USDA 110</strain>
    </source>
</reference>